<feature type="compositionally biased region" description="Basic and acidic residues" evidence="1">
    <location>
        <begin position="109"/>
        <end position="123"/>
    </location>
</feature>
<feature type="region of interest" description="Disordered" evidence="1">
    <location>
        <begin position="78"/>
        <end position="123"/>
    </location>
</feature>
<organism evidence="3">
    <name type="scientific">Amphora coffeiformis</name>
    <dbReference type="NCBI Taxonomy" id="265554"/>
    <lineage>
        <taxon>Eukaryota</taxon>
        <taxon>Sar</taxon>
        <taxon>Stramenopiles</taxon>
        <taxon>Ochrophyta</taxon>
        <taxon>Bacillariophyta</taxon>
        <taxon>Bacillariophyceae</taxon>
        <taxon>Bacillariophycidae</taxon>
        <taxon>Thalassiophysales</taxon>
        <taxon>Catenulaceae</taxon>
        <taxon>Amphora</taxon>
    </lineage>
</organism>
<proteinExistence type="predicted"/>
<dbReference type="InterPro" id="IPR003582">
    <property type="entry name" value="ShKT_dom"/>
</dbReference>
<dbReference type="EMBL" id="HBIM01001337">
    <property type="protein sequence ID" value="CAE0402922.1"/>
    <property type="molecule type" value="Transcribed_RNA"/>
</dbReference>
<feature type="domain" description="ShKT" evidence="2">
    <location>
        <begin position="166"/>
        <end position="200"/>
    </location>
</feature>
<evidence type="ECO:0000259" key="2">
    <source>
        <dbReference type="PROSITE" id="PS51670"/>
    </source>
</evidence>
<name>A0A7S3P2Y6_9STRA</name>
<dbReference type="PROSITE" id="PS51670">
    <property type="entry name" value="SHKT"/>
    <property type="match status" value="1"/>
</dbReference>
<dbReference type="Pfam" id="PF01549">
    <property type="entry name" value="ShK"/>
    <property type="match status" value="1"/>
</dbReference>
<protein>
    <recommendedName>
        <fullName evidence="2">ShKT domain-containing protein</fullName>
    </recommendedName>
</protein>
<accession>A0A7S3P2Y6</accession>
<evidence type="ECO:0000313" key="3">
    <source>
        <dbReference type="EMBL" id="CAE0402922.1"/>
    </source>
</evidence>
<dbReference type="SMART" id="SM00254">
    <property type="entry name" value="ShKT"/>
    <property type="match status" value="1"/>
</dbReference>
<sequence>MPISSTVESTIISMRAMRLLSWIWALHVAVSLAALVPPYSMGSTMYAAAEPTDNSDTPPSSAVHVSYKLESNHPHERICLGDHTTQDDSSSISSRNNGSSFTCTTRAEQISREQERQDPYHWGVDQRIDGSNTEKELIRDVISMMQQYFMDEVLVKPAYKDVRHNCKNQYDLCAFWAALGECETNRQFMVPHCAAACRLCLLRHSGVGERSHEQTLPPRS</sequence>
<feature type="compositionally biased region" description="Low complexity" evidence="1">
    <location>
        <begin position="89"/>
        <end position="100"/>
    </location>
</feature>
<evidence type="ECO:0000256" key="1">
    <source>
        <dbReference type="SAM" id="MobiDB-lite"/>
    </source>
</evidence>
<dbReference type="AlphaFoldDB" id="A0A7S3P2Y6"/>
<gene>
    <name evidence="3" type="ORF">ACOF00016_LOCUS1160</name>
</gene>
<reference evidence="3" key="1">
    <citation type="submission" date="2021-01" db="EMBL/GenBank/DDBJ databases">
        <authorList>
            <person name="Corre E."/>
            <person name="Pelletier E."/>
            <person name="Niang G."/>
            <person name="Scheremetjew M."/>
            <person name="Finn R."/>
            <person name="Kale V."/>
            <person name="Holt S."/>
            <person name="Cochrane G."/>
            <person name="Meng A."/>
            <person name="Brown T."/>
            <person name="Cohen L."/>
        </authorList>
    </citation>
    <scope>NUCLEOTIDE SEQUENCE</scope>
    <source>
        <strain evidence="3">CCMP127</strain>
    </source>
</reference>